<keyword evidence="4 5" id="KW-0067">ATP-binding</keyword>
<sequence>MPPRVGPYLLERKLGSGGMGTVYLGTHDQTGEHAAVKILPAALAREPGFRERFAREVETVRRLNNPHIAGYLASGSVDAEGNLLPDTAPGAPGSGEEAEPTDDALAFLALRYVEGETLLVRLRRERRLPWRAAVDLGVQICTALKAAHDAGVVHRDLKPSNLILTPKGNDDPGGVGHVTLVDFGVAQLFAAGRLTQTGGVIGTAEFMAPEQATGKRVDKKCDLYSLGAVLYACVCGVPPFRGQSAVEVLQQHRFGQFDAPRRYAPDCPPAVEAVICELLSKSPADRPADARVVSNRLSAAVRREDYATGTPAPDSNRESSGESTGVPPDEAVPLPDRPTRPAKEEEEERAGIEPASTVSNLGGATIGRSLAGTSLHGATLSKEDAEGAANEALAFPREGPGPATIVRNGVVRALEETDETGPVARFFEQTWVLISALALLIAGGVLWFELQAPELPPPGEMTVGQHLAAARAALEQSPGAAWSDARDRHLAPLLAPEGIEAVEKASAEAGNPGEPLTPEARAYTLEQARKLADRVRRYELERAVLRPNLAEPPTNEAERFLRLAVHRTLTGDRPAAARTLRHFLNATSAADPDRRLAQNRRIAQAMLADLTIPPPAVSAMADKALDDARDAAETGDPATARRVLDGLIGLYADDPAAETLLDDARDLRRSLEPGESEPGLMEEPAAGR</sequence>
<dbReference type="OrthoDB" id="6111975at2"/>
<accession>A0A517P926</accession>
<name>A0A517P926_9PLAN</name>
<dbReference type="InterPro" id="IPR000719">
    <property type="entry name" value="Prot_kinase_dom"/>
</dbReference>
<evidence type="ECO:0000256" key="3">
    <source>
        <dbReference type="ARBA" id="ARBA00022777"/>
    </source>
</evidence>
<dbReference type="PROSITE" id="PS50011">
    <property type="entry name" value="PROTEIN_KINASE_DOM"/>
    <property type="match status" value="1"/>
</dbReference>
<evidence type="ECO:0000256" key="4">
    <source>
        <dbReference type="ARBA" id="ARBA00022840"/>
    </source>
</evidence>
<keyword evidence="1 8" id="KW-0808">Transferase</keyword>
<evidence type="ECO:0000256" key="6">
    <source>
        <dbReference type="SAM" id="MobiDB-lite"/>
    </source>
</evidence>
<dbReference type="PANTHER" id="PTHR43289">
    <property type="entry name" value="MITOGEN-ACTIVATED PROTEIN KINASE KINASE KINASE 20-RELATED"/>
    <property type="match status" value="1"/>
</dbReference>
<organism evidence="8 9">
    <name type="scientific">Alienimonas californiensis</name>
    <dbReference type="NCBI Taxonomy" id="2527989"/>
    <lineage>
        <taxon>Bacteria</taxon>
        <taxon>Pseudomonadati</taxon>
        <taxon>Planctomycetota</taxon>
        <taxon>Planctomycetia</taxon>
        <taxon>Planctomycetales</taxon>
        <taxon>Planctomycetaceae</taxon>
        <taxon>Alienimonas</taxon>
    </lineage>
</organism>
<evidence type="ECO:0000256" key="5">
    <source>
        <dbReference type="PROSITE-ProRule" id="PRU10141"/>
    </source>
</evidence>
<dbReference type="InterPro" id="IPR008271">
    <property type="entry name" value="Ser/Thr_kinase_AS"/>
</dbReference>
<proteinExistence type="predicted"/>
<dbReference type="CDD" id="cd14014">
    <property type="entry name" value="STKc_PknB_like"/>
    <property type="match status" value="1"/>
</dbReference>
<dbReference type="InterPro" id="IPR011009">
    <property type="entry name" value="Kinase-like_dom_sf"/>
</dbReference>
<keyword evidence="2 5" id="KW-0547">Nucleotide-binding</keyword>
<evidence type="ECO:0000256" key="2">
    <source>
        <dbReference type="ARBA" id="ARBA00022741"/>
    </source>
</evidence>
<evidence type="ECO:0000313" key="8">
    <source>
        <dbReference type="EMBL" id="QDT15880.1"/>
    </source>
</evidence>
<dbReference type="EC" id="2.7.11.1" evidence="8"/>
<dbReference type="PANTHER" id="PTHR43289:SF6">
    <property type="entry name" value="SERINE_THREONINE-PROTEIN KINASE NEKL-3"/>
    <property type="match status" value="1"/>
</dbReference>
<feature type="region of interest" description="Disordered" evidence="6">
    <location>
        <begin position="302"/>
        <end position="364"/>
    </location>
</feature>
<feature type="region of interest" description="Disordered" evidence="6">
    <location>
        <begin position="663"/>
        <end position="688"/>
    </location>
</feature>
<dbReference type="Gene3D" id="1.10.510.10">
    <property type="entry name" value="Transferase(Phosphotransferase) domain 1"/>
    <property type="match status" value="1"/>
</dbReference>
<dbReference type="RefSeq" id="WP_145358774.1">
    <property type="nucleotide sequence ID" value="NZ_CP036265.1"/>
</dbReference>
<dbReference type="InterPro" id="IPR017441">
    <property type="entry name" value="Protein_kinase_ATP_BS"/>
</dbReference>
<protein>
    <submittedName>
        <fullName evidence="8">Serine/threonine-protein kinase PknH</fullName>
        <ecNumber evidence="8">2.7.11.1</ecNumber>
    </submittedName>
</protein>
<dbReference type="AlphaFoldDB" id="A0A517P926"/>
<dbReference type="PROSITE" id="PS00108">
    <property type="entry name" value="PROTEIN_KINASE_ST"/>
    <property type="match status" value="1"/>
</dbReference>
<evidence type="ECO:0000313" key="9">
    <source>
        <dbReference type="Proteomes" id="UP000318741"/>
    </source>
</evidence>
<feature type="binding site" evidence="5">
    <location>
        <position position="37"/>
    </location>
    <ligand>
        <name>ATP</name>
        <dbReference type="ChEBI" id="CHEBI:30616"/>
    </ligand>
</feature>
<keyword evidence="3 8" id="KW-0418">Kinase</keyword>
<dbReference type="SMART" id="SM00220">
    <property type="entry name" value="S_TKc"/>
    <property type="match status" value="1"/>
</dbReference>
<gene>
    <name evidence="8" type="primary">pknH_1</name>
    <name evidence="8" type="ORF">CA12_19760</name>
</gene>
<dbReference type="EMBL" id="CP036265">
    <property type="protein sequence ID" value="QDT15880.1"/>
    <property type="molecule type" value="Genomic_DNA"/>
</dbReference>
<dbReference type="Proteomes" id="UP000318741">
    <property type="component" value="Chromosome"/>
</dbReference>
<evidence type="ECO:0000259" key="7">
    <source>
        <dbReference type="PROSITE" id="PS50011"/>
    </source>
</evidence>
<dbReference type="PROSITE" id="PS00107">
    <property type="entry name" value="PROTEIN_KINASE_ATP"/>
    <property type="match status" value="1"/>
</dbReference>
<dbReference type="GO" id="GO:0004674">
    <property type="term" value="F:protein serine/threonine kinase activity"/>
    <property type="evidence" value="ECO:0007669"/>
    <property type="project" value="UniProtKB-EC"/>
</dbReference>
<dbReference type="SUPFAM" id="SSF56112">
    <property type="entry name" value="Protein kinase-like (PK-like)"/>
    <property type="match status" value="1"/>
</dbReference>
<dbReference type="Pfam" id="PF00069">
    <property type="entry name" value="Pkinase"/>
    <property type="match status" value="1"/>
</dbReference>
<feature type="domain" description="Protein kinase" evidence="7">
    <location>
        <begin position="8"/>
        <end position="301"/>
    </location>
</feature>
<keyword evidence="9" id="KW-1185">Reference proteome</keyword>
<evidence type="ECO:0000256" key="1">
    <source>
        <dbReference type="ARBA" id="ARBA00022679"/>
    </source>
</evidence>
<dbReference type="Gene3D" id="3.30.200.20">
    <property type="entry name" value="Phosphorylase Kinase, domain 1"/>
    <property type="match status" value="1"/>
</dbReference>
<reference evidence="8 9" key="1">
    <citation type="submission" date="2019-02" db="EMBL/GenBank/DDBJ databases">
        <title>Deep-cultivation of Planctomycetes and their phenomic and genomic characterization uncovers novel biology.</title>
        <authorList>
            <person name="Wiegand S."/>
            <person name="Jogler M."/>
            <person name="Boedeker C."/>
            <person name="Pinto D."/>
            <person name="Vollmers J."/>
            <person name="Rivas-Marin E."/>
            <person name="Kohn T."/>
            <person name="Peeters S.H."/>
            <person name="Heuer A."/>
            <person name="Rast P."/>
            <person name="Oberbeckmann S."/>
            <person name="Bunk B."/>
            <person name="Jeske O."/>
            <person name="Meyerdierks A."/>
            <person name="Storesund J.E."/>
            <person name="Kallscheuer N."/>
            <person name="Luecker S."/>
            <person name="Lage O.M."/>
            <person name="Pohl T."/>
            <person name="Merkel B.J."/>
            <person name="Hornburger P."/>
            <person name="Mueller R.-W."/>
            <person name="Bruemmer F."/>
            <person name="Labrenz M."/>
            <person name="Spormann A.M."/>
            <person name="Op den Camp H."/>
            <person name="Overmann J."/>
            <person name="Amann R."/>
            <person name="Jetten M.S.M."/>
            <person name="Mascher T."/>
            <person name="Medema M.H."/>
            <person name="Devos D.P."/>
            <person name="Kaster A.-K."/>
            <person name="Ovreas L."/>
            <person name="Rohde M."/>
            <person name="Galperin M.Y."/>
            <person name="Jogler C."/>
        </authorList>
    </citation>
    <scope>NUCLEOTIDE SEQUENCE [LARGE SCALE GENOMIC DNA]</scope>
    <source>
        <strain evidence="8 9">CA12</strain>
    </source>
</reference>
<dbReference type="GO" id="GO:0005524">
    <property type="term" value="F:ATP binding"/>
    <property type="evidence" value="ECO:0007669"/>
    <property type="project" value="UniProtKB-UniRule"/>
</dbReference>
<feature type="compositionally biased region" description="Basic and acidic residues" evidence="6">
    <location>
        <begin position="663"/>
        <end position="672"/>
    </location>
</feature>
<dbReference type="KEGG" id="acaf:CA12_19760"/>